<keyword evidence="2" id="KW-1185">Reference proteome</keyword>
<dbReference type="Proteomes" id="UP000737018">
    <property type="component" value="Unassembled WGS sequence"/>
</dbReference>
<comment type="caution">
    <text evidence="1">The sequence shown here is derived from an EMBL/GenBank/DDBJ whole genome shotgun (WGS) entry which is preliminary data.</text>
</comment>
<sequence>MIGCFIQTSDFSVGNGRHRYPRSFMEFVFFSSLVPKEFENYMESDTSVLPCIGALREVNLECFPIDNQAFITNHDRALEELFGNVENHSNIASLKELPFLQYHAAKALDDSAKAALAYYKACCCNLELYF</sequence>
<dbReference type="EMBL" id="JRKL02000137">
    <property type="protein sequence ID" value="KAF3974676.1"/>
    <property type="molecule type" value="Genomic_DNA"/>
</dbReference>
<accession>A0A8J4RJW7</accession>
<dbReference type="OrthoDB" id="2228at2759"/>
<evidence type="ECO:0000313" key="2">
    <source>
        <dbReference type="Proteomes" id="UP000737018"/>
    </source>
</evidence>
<name>A0A8J4RJW7_9ROSI</name>
<proteinExistence type="predicted"/>
<evidence type="ECO:0000313" key="1">
    <source>
        <dbReference type="EMBL" id="KAF3974676.1"/>
    </source>
</evidence>
<reference evidence="1" key="1">
    <citation type="submission" date="2020-03" db="EMBL/GenBank/DDBJ databases">
        <title>Castanea mollissima Vanexum genome sequencing.</title>
        <authorList>
            <person name="Staton M."/>
        </authorList>
    </citation>
    <scope>NUCLEOTIDE SEQUENCE</scope>
    <source>
        <tissue evidence="1">Leaf</tissue>
    </source>
</reference>
<dbReference type="InterPro" id="IPR036045">
    <property type="entry name" value="Sec1-like_sf"/>
</dbReference>
<gene>
    <name evidence="1" type="ORF">CMV_002020</name>
</gene>
<dbReference type="AlphaFoldDB" id="A0A8J4RJW7"/>
<organism evidence="1 2">
    <name type="scientific">Castanea mollissima</name>
    <name type="common">Chinese chestnut</name>
    <dbReference type="NCBI Taxonomy" id="60419"/>
    <lineage>
        <taxon>Eukaryota</taxon>
        <taxon>Viridiplantae</taxon>
        <taxon>Streptophyta</taxon>
        <taxon>Embryophyta</taxon>
        <taxon>Tracheophyta</taxon>
        <taxon>Spermatophyta</taxon>
        <taxon>Magnoliopsida</taxon>
        <taxon>eudicotyledons</taxon>
        <taxon>Gunneridae</taxon>
        <taxon>Pentapetalae</taxon>
        <taxon>rosids</taxon>
        <taxon>fabids</taxon>
        <taxon>Fagales</taxon>
        <taxon>Fagaceae</taxon>
        <taxon>Castanea</taxon>
    </lineage>
</organism>
<dbReference type="SUPFAM" id="SSF56815">
    <property type="entry name" value="Sec1/munc18-like (SM) proteins"/>
    <property type="match status" value="1"/>
</dbReference>
<protein>
    <submittedName>
        <fullName evidence="1">Uncharacterized protein</fullName>
    </submittedName>
</protein>